<dbReference type="EMBL" id="CP016397">
    <property type="protein sequence ID" value="ASQ47264.1"/>
    <property type="molecule type" value="Genomic_DNA"/>
</dbReference>
<accession>A0A222P5Y5</accession>
<evidence type="ECO:0000313" key="3">
    <source>
        <dbReference type="Proteomes" id="UP000201728"/>
    </source>
</evidence>
<protein>
    <submittedName>
        <fullName evidence="2">Uncharacterized protein</fullName>
    </submittedName>
</protein>
<evidence type="ECO:0000313" key="2">
    <source>
        <dbReference type="EMBL" id="ASQ47264.1"/>
    </source>
</evidence>
<feature type="compositionally biased region" description="Basic and acidic residues" evidence="1">
    <location>
        <begin position="36"/>
        <end position="49"/>
    </location>
</feature>
<dbReference type="KEGG" id="lcd:clem_13685"/>
<name>A0A222P5Y5_9GAMM</name>
<dbReference type="Proteomes" id="UP000201728">
    <property type="component" value="Chromosome"/>
</dbReference>
<reference evidence="3" key="1">
    <citation type="submission" date="2016-07" db="EMBL/GenBank/DDBJ databases">
        <authorList>
            <person name="Florea S."/>
            <person name="Webb J.S."/>
            <person name="Jaromczyk J."/>
            <person name="Schardl C.L."/>
        </authorList>
    </citation>
    <scope>NUCLEOTIDE SEQUENCE [LARGE SCALE GENOMIC DNA]</scope>
    <source>
        <strain evidence="3">CDC-D5610</strain>
    </source>
</reference>
<sequence length="75" mass="8654">MEMSHYVRHDVCHWEQSEGSLIGAGRHSERLSPFEANIRKDLRPPERSEGSPADKIPLFKRKDPLAQDDVLLFII</sequence>
<keyword evidence="3" id="KW-1185">Reference proteome</keyword>
<feature type="region of interest" description="Disordered" evidence="1">
    <location>
        <begin position="36"/>
        <end position="58"/>
    </location>
</feature>
<gene>
    <name evidence="2" type="ORF">clem_13685</name>
</gene>
<evidence type="ECO:0000256" key="1">
    <source>
        <dbReference type="SAM" id="MobiDB-lite"/>
    </source>
</evidence>
<organism evidence="2 3">
    <name type="scientific">Legionella clemsonensis</name>
    <dbReference type="NCBI Taxonomy" id="1867846"/>
    <lineage>
        <taxon>Bacteria</taxon>
        <taxon>Pseudomonadati</taxon>
        <taxon>Pseudomonadota</taxon>
        <taxon>Gammaproteobacteria</taxon>
        <taxon>Legionellales</taxon>
        <taxon>Legionellaceae</taxon>
        <taxon>Legionella</taxon>
    </lineage>
</organism>
<dbReference type="AlphaFoldDB" id="A0A222P5Y5"/>
<proteinExistence type="predicted"/>